<dbReference type="EMBL" id="MAYW01000015">
    <property type="protein sequence ID" value="ODS33977.1"/>
    <property type="molecule type" value="Genomic_DNA"/>
</dbReference>
<sequence length="67" mass="7572">MIAKKISEEGCIFCGLTSLVKNTNFAHHMEEAKKELWLAIRTLIDSRIESLGEKEKDDKPAKKVKIG</sequence>
<accession>A0A1E3XEB1</accession>
<organism evidence="1 2">
    <name type="scientific">Candidatus Scalindua rubra</name>
    <dbReference type="NCBI Taxonomy" id="1872076"/>
    <lineage>
        <taxon>Bacteria</taxon>
        <taxon>Pseudomonadati</taxon>
        <taxon>Planctomycetota</taxon>
        <taxon>Candidatus Brocadiia</taxon>
        <taxon>Candidatus Brocadiales</taxon>
        <taxon>Candidatus Scalinduaceae</taxon>
        <taxon>Candidatus Scalindua</taxon>
    </lineage>
</organism>
<name>A0A1E3XEB1_9BACT</name>
<dbReference type="Proteomes" id="UP000094056">
    <property type="component" value="Unassembled WGS sequence"/>
</dbReference>
<protein>
    <submittedName>
        <fullName evidence="1">Uncharacterized protein</fullName>
    </submittedName>
</protein>
<reference evidence="1 2" key="1">
    <citation type="submission" date="2016-07" db="EMBL/GenBank/DDBJ databases">
        <title>Draft genome of Scalindua rubra, obtained from a brine-seawater interface in the Red Sea, sheds light on salt adaptation in anammox bacteria.</title>
        <authorList>
            <person name="Speth D.R."/>
            <person name="Lagkouvardos I."/>
            <person name="Wang Y."/>
            <person name="Qian P.-Y."/>
            <person name="Dutilh B.E."/>
            <person name="Jetten M.S."/>
        </authorList>
    </citation>
    <scope>NUCLEOTIDE SEQUENCE [LARGE SCALE GENOMIC DNA]</scope>
    <source>
        <strain evidence="1">BSI-1</strain>
    </source>
</reference>
<comment type="caution">
    <text evidence="1">The sequence shown here is derived from an EMBL/GenBank/DDBJ whole genome shotgun (WGS) entry which is preliminary data.</text>
</comment>
<evidence type="ECO:0000313" key="1">
    <source>
        <dbReference type="EMBL" id="ODS33977.1"/>
    </source>
</evidence>
<gene>
    <name evidence="1" type="ORF">SCARUB_00848</name>
</gene>
<evidence type="ECO:0000313" key="2">
    <source>
        <dbReference type="Proteomes" id="UP000094056"/>
    </source>
</evidence>
<dbReference type="AlphaFoldDB" id="A0A1E3XEB1"/>
<proteinExistence type="predicted"/>